<evidence type="ECO:0008006" key="3">
    <source>
        <dbReference type="Google" id="ProtNLM"/>
    </source>
</evidence>
<keyword evidence="2" id="KW-1185">Reference proteome</keyword>
<accession>A0A256GQZ9</accession>
<evidence type="ECO:0000313" key="1">
    <source>
        <dbReference type="EMBL" id="OYR29216.1"/>
    </source>
</evidence>
<name>A0A256GQZ9_9HYPH</name>
<organism evidence="1 2">
    <name type="scientific">Brucella pseudogrignonensis</name>
    <dbReference type="NCBI Taxonomy" id="419475"/>
    <lineage>
        <taxon>Bacteria</taxon>
        <taxon>Pseudomonadati</taxon>
        <taxon>Pseudomonadota</taxon>
        <taxon>Alphaproteobacteria</taxon>
        <taxon>Hyphomicrobiales</taxon>
        <taxon>Brucellaceae</taxon>
        <taxon>Brucella/Ochrobactrum group</taxon>
        <taxon>Brucella</taxon>
    </lineage>
</organism>
<sequence length="58" mass="6435">MIVSVVAAACEALMPARKIKAVKNARRMNLLRSRAGVMRNLLALSKDFNWAIFGNAFK</sequence>
<reference evidence="1 2" key="1">
    <citation type="submission" date="2017-07" db="EMBL/GenBank/DDBJ databases">
        <title>Phylogenetic study on the rhizospheric bacterium Ochrobactrum sp. A44.</title>
        <authorList>
            <person name="Krzyzanowska D.M."/>
            <person name="Ossowicki A."/>
            <person name="Rajewska M."/>
            <person name="Maciag T."/>
            <person name="Kaczynski Z."/>
            <person name="Czerwicka M."/>
            <person name="Jafra S."/>
        </authorList>
    </citation>
    <scope>NUCLEOTIDE SEQUENCE [LARGE SCALE GENOMIC DNA]</scope>
    <source>
        <strain evidence="1 2">CCUG 30717</strain>
    </source>
</reference>
<dbReference type="EMBL" id="NNRM01000011">
    <property type="protein sequence ID" value="OYR29216.1"/>
    <property type="molecule type" value="Genomic_DNA"/>
</dbReference>
<proteinExistence type="predicted"/>
<dbReference type="AlphaFoldDB" id="A0A256GQZ9"/>
<comment type="caution">
    <text evidence="1">The sequence shown here is derived from an EMBL/GenBank/DDBJ whole genome shotgun (WGS) entry which is preliminary data.</text>
</comment>
<dbReference type="Proteomes" id="UP000216188">
    <property type="component" value="Unassembled WGS sequence"/>
</dbReference>
<gene>
    <name evidence="1" type="ORF">CEV34_0763</name>
</gene>
<protein>
    <recommendedName>
        <fullName evidence="3">Transposase</fullName>
    </recommendedName>
</protein>
<evidence type="ECO:0000313" key="2">
    <source>
        <dbReference type="Proteomes" id="UP000216188"/>
    </source>
</evidence>